<dbReference type="RefSeq" id="WP_120781113.1">
    <property type="nucleotide sequence ID" value="NZ_JBHLUP010000001.1"/>
</dbReference>
<protein>
    <submittedName>
        <fullName evidence="2">Uncharacterized protein</fullName>
    </submittedName>
</protein>
<dbReference type="OrthoDB" id="3402658at2"/>
<accession>A0A3B0A1W7</accession>
<reference evidence="2 3" key="1">
    <citation type="journal article" date="2015" name="Int. J. Syst. Evol. Microbiol.">
        <title>Micromonospora costi sp. nov., isolated from a leaf of Costus speciosus.</title>
        <authorList>
            <person name="Thawai C."/>
        </authorList>
    </citation>
    <scope>NUCLEOTIDE SEQUENCE [LARGE SCALE GENOMIC DNA]</scope>
    <source>
        <strain evidence="2 3">CS1-12</strain>
    </source>
</reference>
<name>A0A3B0A1W7_9ACTN</name>
<evidence type="ECO:0000313" key="2">
    <source>
        <dbReference type="EMBL" id="RKN54389.1"/>
    </source>
</evidence>
<sequence>MTTDDEQTDDVAPVTWTPVGHLPGHFPIDRLDYGDAEQLAEMADAGEPLTEEPIEMVDAPIQLRAPYDPAQKRRNQRPLPT</sequence>
<dbReference type="AlphaFoldDB" id="A0A3B0A1W7"/>
<proteinExistence type="predicted"/>
<keyword evidence="3" id="KW-1185">Reference proteome</keyword>
<feature type="region of interest" description="Disordered" evidence="1">
    <location>
        <begin position="1"/>
        <end position="20"/>
    </location>
</feature>
<organism evidence="2 3">
    <name type="scientific">Micromonospora costi</name>
    <dbReference type="NCBI Taxonomy" id="1530042"/>
    <lineage>
        <taxon>Bacteria</taxon>
        <taxon>Bacillati</taxon>
        <taxon>Actinomycetota</taxon>
        <taxon>Actinomycetes</taxon>
        <taxon>Micromonosporales</taxon>
        <taxon>Micromonosporaceae</taxon>
        <taxon>Micromonospora</taxon>
    </lineage>
</organism>
<gene>
    <name evidence="2" type="ORF">D7193_20605</name>
</gene>
<dbReference type="Proteomes" id="UP000279968">
    <property type="component" value="Unassembled WGS sequence"/>
</dbReference>
<evidence type="ECO:0000256" key="1">
    <source>
        <dbReference type="SAM" id="MobiDB-lite"/>
    </source>
</evidence>
<evidence type="ECO:0000313" key="3">
    <source>
        <dbReference type="Proteomes" id="UP000279968"/>
    </source>
</evidence>
<dbReference type="EMBL" id="RBAN01000003">
    <property type="protein sequence ID" value="RKN54389.1"/>
    <property type="molecule type" value="Genomic_DNA"/>
</dbReference>
<comment type="caution">
    <text evidence="2">The sequence shown here is derived from an EMBL/GenBank/DDBJ whole genome shotgun (WGS) entry which is preliminary data.</text>
</comment>